<evidence type="ECO:0000313" key="10">
    <source>
        <dbReference type="EMBL" id="QJQ03368.1"/>
    </source>
</evidence>
<evidence type="ECO:0000256" key="8">
    <source>
        <dbReference type="PIRSR" id="PIRSR600888-1"/>
    </source>
</evidence>
<evidence type="ECO:0000256" key="5">
    <source>
        <dbReference type="ARBA" id="ARBA00029758"/>
    </source>
</evidence>
<protein>
    <recommendedName>
        <fullName evidence="4">dTDP-4-dehydrorhamnose 3,5-epimerase</fullName>
        <ecNumber evidence="3">5.1.3.13</ecNumber>
    </recommendedName>
    <alternativeName>
        <fullName evidence="6">Thymidine diphospho-4-keto-rhamnose 3,5-epimerase</fullName>
    </alternativeName>
    <alternativeName>
        <fullName evidence="5">dTDP-4-keto-6-deoxyglucose 3,5-epimerase</fullName>
    </alternativeName>
    <alternativeName>
        <fullName evidence="7">dTDP-6-deoxy-D-xylo-4-hexulose 3,5-epimerase</fullName>
    </alternativeName>
</protein>
<dbReference type="RefSeq" id="WP_017449826.1">
    <property type="nucleotide sequence ID" value="NZ_CP008956.1"/>
</dbReference>
<evidence type="ECO:0000256" key="4">
    <source>
        <dbReference type="ARBA" id="ARBA00019595"/>
    </source>
</evidence>
<dbReference type="Gene3D" id="2.60.120.10">
    <property type="entry name" value="Jelly Rolls"/>
    <property type="match status" value="1"/>
</dbReference>
<dbReference type="Pfam" id="PF00908">
    <property type="entry name" value="dTDP_sugar_isom"/>
    <property type="match status" value="1"/>
</dbReference>
<proteinExistence type="predicted"/>
<evidence type="ECO:0000313" key="11">
    <source>
        <dbReference type="Proteomes" id="UP000501648"/>
    </source>
</evidence>
<organism evidence="10 11">
    <name type="scientific">Herbaspirillum rubrisubalbicans Os34</name>
    <dbReference type="NCBI Taxonomy" id="1235827"/>
    <lineage>
        <taxon>Bacteria</taxon>
        <taxon>Pseudomonadati</taxon>
        <taxon>Pseudomonadota</taxon>
        <taxon>Betaproteobacteria</taxon>
        <taxon>Burkholderiales</taxon>
        <taxon>Oxalobacteraceae</taxon>
        <taxon>Herbaspirillum</taxon>
    </lineage>
</organism>
<evidence type="ECO:0000256" key="1">
    <source>
        <dbReference type="ARBA" id="ARBA00001298"/>
    </source>
</evidence>
<dbReference type="PANTHER" id="PTHR21047">
    <property type="entry name" value="DTDP-6-DEOXY-D-GLUCOSE-3,5 EPIMERASE"/>
    <property type="match status" value="1"/>
</dbReference>
<reference evidence="10 11" key="1">
    <citation type="journal article" date="2012" name="J. Bacteriol.">
        <title>Genome sequence of the pathogenic Herbaspirillum seropedicae strain Os34, isolated from rice roots.</title>
        <authorList>
            <person name="Ye W."/>
            <person name="Ye S."/>
            <person name="Liu J."/>
            <person name="Chang S."/>
            <person name="Chen M."/>
            <person name="Zhu B."/>
            <person name="Guo L."/>
            <person name="An Q."/>
        </authorList>
    </citation>
    <scope>NUCLEOTIDE SEQUENCE [LARGE SCALE GENOMIC DNA]</scope>
    <source>
        <strain evidence="10 11">Os34</strain>
    </source>
</reference>
<feature type="active site" description="Proton donor" evidence="8">
    <location>
        <position position="134"/>
    </location>
</feature>
<feature type="active site" description="Proton acceptor" evidence="8">
    <location>
        <position position="64"/>
    </location>
</feature>
<dbReference type="CDD" id="cd00438">
    <property type="entry name" value="cupin_RmlC"/>
    <property type="match status" value="1"/>
</dbReference>
<dbReference type="GO" id="GO:0000271">
    <property type="term" value="P:polysaccharide biosynthetic process"/>
    <property type="evidence" value="ECO:0007669"/>
    <property type="project" value="TreeGrafter"/>
</dbReference>
<accession>A0A6M3ZXN1</accession>
<evidence type="ECO:0000256" key="9">
    <source>
        <dbReference type="PIRSR" id="PIRSR600888-3"/>
    </source>
</evidence>
<sequence>MNLQITPTGIDGAVLISSRRRGDARGSFARWFCEEELAPVLGTSHIVQINHSFTEEVGSVRGMHFQYAPMAEKKLIRCLAGRVFDVVLDLRAGSPTFLQWRGVELAAGDDRALLIPEGCAHGFQVLQGGAALLYLHTAPYAPHAEGGVRHDDPRVAIAWPLPPCNLSPRDLQHPLLAPDFDGIKL</sequence>
<dbReference type="InterPro" id="IPR014710">
    <property type="entry name" value="RmlC-like_jellyroll"/>
</dbReference>
<name>A0A6M3ZXN1_9BURK</name>
<dbReference type="SUPFAM" id="SSF51182">
    <property type="entry name" value="RmlC-like cupins"/>
    <property type="match status" value="1"/>
</dbReference>
<dbReference type="Proteomes" id="UP000501648">
    <property type="component" value="Chromosome"/>
</dbReference>
<dbReference type="GO" id="GO:0019305">
    <property type="term" value="P:dTDP-rhamnose biosynthetic process"/>
    <property type="evidence" value="ECO:0007669"/>
    <property type="project" value="TreeGrafter"/>
</dbReference>
<dbReference type="EC" id="5.1.3.13" evidence="3"/>
<dbReference type="InterPro" id="IPR000888">
    <property type="entry name" value="RmlC-like"/>
</dbReference>
<dbReference type="GO" id="GO:0005829">
    <property type="term" value="C:cytosol"/>
    <property type="evidence" value="ECO:0007669"/>
    <property type="project" value="TreeGrafter"/>
</dbReference>
<evidence type="ECO:0000256" key="7">
    <source>
        <dbReference type="ARBA" id="ARBA00033311"/>
    </source>
</evidence>
<dbReference type="PANTHER" id="PTHR21047:SF2">
    <property type="entry name" value="THYMIDINE DIPHOSPHO-4-KETO-RHAMNOSE 3,5-EPIMERASE"/>
    <property type="match status" value="1"/>
</dbReference>
<dbReference type="EMBL" id="CP008956">
    <property type="protein sequence ID" value="QJQ03368.1"/>
    <property type="molecule type" value="Genomic_DNA"/>
</dbReference>
<dbReference type="InterPro" id="IPR011051">
    <property type="entry name" value="RmlC_Cupin_sf"/>
</dbReference>
<evidence type="ECO:0000256" key="6">
    <source>
        <dbReference type="ARBA" id="ARBA00031424"/>
    </source>
</evidence>
<comment type="catalytic activity">
    <reaction evidence="1">
        <text>dTDP-4-dehydro-6-deoxy-alpha-D-glucose = dTDP-4-dehydro-beta-L-rhamnose</text>
        <dbReference type="Rhea" id="RHEA:16969"/>
        <dbReference type="ChEBI" id="CHEBI:57649"/>
        <dbReference type="ChEBI" id="CHEBI:62830"/>
        <dbReference type="EC" id="5.1.3.13"/>
    </reaction>
</comment>
<evidence type="ECO:0000256" key="3">
    <source>
        <dbReference type="ARBA" id="ARBA00012098"/>
    </source>
</evidence>
<dbReference type="GO" id="GO:0008830">
    <property type="term" value="F:dTDP-4-dehydrorhamnose 3,5-epimerase activity"/>
    <property type="evidence" value="ECO:0007669"/>
    <property type="project" value="UniProtKB-EC"/>
</dbReference>
<dbReference type="AlphaFoldDB" id="A0A6M3ZXN1"/>
<evidence type="ECO:0000256" key="2">
    <source>
        <dbReference type="ARBA" id="ARBA00001997"/>
    </source>
</evidence>
<comment type="function">
    <text evidence="2">Catalyzes the epimerization of the C3' and C5'positions of dTDP-6-deoxy-D-xylo-4-hexulose, forming dTDP-6-deoxy-L-lyxo-4-hexulose.</text>
</comment>
<gene>
    <name evidence="10" type="ORF">C798_24975</name>
</gene>
<feature type="site" description="Participates in a stacking interaction with the thymidine ring of dTDP-4-oxo-6-deoxyglucose" evidence="9">
    <location>
        <position position="140"/>
    </location>
</feature>